<dbReference type="AlphaFoldDB" id="K6A0Y2"/>
<evidence type="ECO:0000256" key="1">
    <source>
        <dbReference type="SAM" id="MobiDB-lite"/>
    </source>
</evidence>
<evidence type="ECO:0000313" key="3">
    <source>
        <dbReference type="EMBL" id="EKN09323.1"/>
    </source>
</evidence>
<dbReference type="OrthoDB" id="10011096at2"/>
<evidence type="ECO:0000313" key="4">
    <source>
        <dbReference type="Proteomes" id="UP000006330"/>
    </source>
</evidence>
<evidence type="ECO:0008006" key="5">
    <source>
        <dbReference type="Google" id="ProtNLM"/>
    </source>
</evidence>
<feature type="region of interest" description="Disordered" evidence="1">
    <location>
        <begin position="165"/>
        <end position="190"/>
    </location>
</feature>
<reference evidence="3 4" key="1">
    <citation type="submission" date="2012-02" db="EMBL/GenBank/DDBJ databases">
        <title>The Genome Sequence of Parabacteroides goldsteinii CL02T12C30.</title>
        <authorList>
            <consortium name="The Broad Institute Genome Sequencing Platform"/>
            <person name="Earl A."/>
            <person name="Ward D."/>
            <person name="Feldgarden M."/>
            <person name="Gevers D."/>
            <person name="Zitomersky N.L."/>
            <person name="Coyne M.J."/>
            <person name="Comstock L.E."/>
            <person name="Young S.K."/>
            <person name="Zeng Q."/>
            <person name="Gargeya S."/>
            <person name="Fitzgerald M."/>
            <person name="Haas B."/>
            <person name="Abouelleil A."/>
            <person name="Alvarado L."/>
            <person name="Arachchi H.M."/>
            <person name="Berlin A."/>
            <person name="Chapman S.B."/>
            <person name="Gearin G."/>
            <person name="Goldberg J."/>
            <person name="Griggs A."/>
            <person name="Gujja S."/>
            <person name="Hansen M."/>
            <person name="Heiman D."/>
            <person name="Howarth C."/>
            <person name="Larimer J."/>
            <person name="Lui A."/>
            <person name="MacDonald P.J.P."/>
            <person name="McCowen C."/>
            <person name="Montmayeur A."/>
            <person name="Murphy C."/>
            <person name="Neiman D."/>
            <person name="Pearson M."/>
            <person name="Priest M."/>
            <person name="Roberts A."/>
            <person name="Saif S."/>
            <person name="Shea T."/>
            <person name="Sisk P."/>
            <person name="Stolte C."/>
            <person name="Sykes S."/>
            <person name="Wortman J."/>
            <person name="Nusbaum C."/>
            <person name="Birren B."/>
        </authorList>
    </citation>
    <scope>NUCLEOTIDE SEQUENCE [LARGE SCALE GENOMIC DNA]</scope>
    <source>
        <strain evidence="3 4">CL02T12C30</strain>
    </source>
</reference>
<dbReference type="PATRIC" id="fig|999418.3.peg.4427"/>
<dbReference type="EMBL" id="AGZO01000031">
    <property type="protein sequence ID" value="EKN09323.1"/>
    <property type="molecule type" value="Genomic_DNA"/>
</dbReference>
<comment type="caution">
    <text evidence="3">The sequence shown here is derived from an EMBL/GenBank/DDBJ whole genome shotgun (WGS) entry which is preliminary data.</text>
</comment>
<sequence length="190" mass="21507">MKRNKLTWIIASVVLSLMLSCGSSKKTDNSRKELTENKCEQMALDPNAGKLRAYGMAVSKNRAFARDNAILSARRELSGTIEAAVSGLFTRYRQEHTIGDEQDFTEKSSQAVKEVIDQTVKFAPVICSNSYELKNGSIETHVCLELQTDWEKEIADAMKRAAKDRIDADSQTMREDLENEVTKLREQRNR</sequence>
<feature type="chain" id="PRO_5003888963" description="Lipoprotein" evidence="2">
    <location>
        <begin position="27"/>
        <end position="190"/>
    </location>
</feature>
<evidence type="ECO:0000256" key="2">
    <source>
        <dbReference type="SAM" id="SignalP"/>
    </source>
</evidence>
<dbReference type="PROSITE" id="PS51257">
    <property type="entry name" value="PROKAR_LIPOPROTEIN"/>
    <property type="match status" value="1"/>
</dbReference>
<name>K6A0Y2_9BACT</name>
<keyword evidence="2" id="KW-0732">Signal</keyword>
<protein>
    <recommendedName>
        <fullName evidence="5">Lipoprotein</fullName>
    </recommendedName>
</protein>
<dbReference type="Proteomes" id="UP000006330">
    <property type="component" value="Unassembled WGS sequence"/>
</dbReference>
<dbReference type="HOGENOM" id="CLU_1426768_0_0_10"/>
<accession>K6A0Y2</accession>
<proteinExistence type="predicted"/>
<dbReference type="RefSeq" id="WP_007657765.1">
    <property type="nucleotide sequence ID" value="NZ_JH976475.1"/>
</dbReference>
<gene>
    <name evidence="3" type="ORF">HMPREF1076_04352</name>
</gene>
<organism evidence="3 4">
    <name type="scientific">Parabacteroides goldsteinii CL02T12C30</name>
    <dbReference type="NCBI Taxonomy" id="999418"/>
    <lineage>
        <taxon>Bacteria</taxon>
        <taxon>Pseudomonadati</taxon>
        <taxon>Bacteroidota</taxon>
        <taxon>Bacteroidia</taxon>
        <taxon>Bacteroidales</taxon>
        <taxon>Tannerellaceae</taxon>
        <taxon>Parabacteroides</taxon>
    </lineage>
</organism>
<feature type="signal peptide" evidence="2">
    <location>
        <begin position="1"/>
        <end position="26"/>
    </location>
</feature>